<name>S9TTE9_9TRYP</name>
<dbReference type="OrthoDB" id="272923at2759"/>
<evidence type="ECO:0000256" key="1">
    <source>
        <dbReference type="SAM" id="MobiDB-lite"/>
    </source>
</evidence>
<protein>
    <submittedName>
        <fullName evidence="2">Uncharacterized protein</fullName>
    </submittedName>
</protein>
<evidence type="ECO:0000313" key="2">
    <source>
        <dbReference type="EMBL" id="EPY19859.1"/>
    </source>
</evidence>
<gene>
    <name evidence="2" type="ORF">STCU_09262</name>
</gene>
<evidence type="ECO:0000313" key="3">
    <source>
        <dbReference type="Proteomes" id="UP000015354"/>
    </source>
</evidence>
<feature type="region of interest" description="Disordered" evidence="1">
    <location>
        <begin position="20"/>
        <end position="56"/>
    </location>
</feature>
<organism evidence="2 3">
    <name type="scientific">Strigomonas culicis</name>
    <dbReference type="NCBI Taxonomy" id="28005"/>
    <lineage>
        <taxon>Eukaryota</taxon>
        <taxon>Discoba</taxon>
        <taxon>Euglenozoa</taxon>
        <taxon>Kinetoplastea</taxon>
        <taxon>Metakinetoplastina</taxon>
        <taxon>Trypanosomatida</taxon>
        <taxon>Trypanosomatidae</taxon>
        <taxon>Strigomonadinae</taxon>
        <taxon>Strigomonas</taxon>
    </lineage>
</organism>
<reference evidence="2 3" key="1">
    <citation type="journal article" date="2013" name="PLoS ONE">
        <title>Predicting the Proteins of Angomonas deanei, Strigomonas culicis and Their Respective Endosymbionts Reveals New Aspects of the Trypanosomatidae Family.</title>
        <authorList>
            <person name="Motta M.C."/>
            <person name="Martins A.C."/>
            <person name="de Souza S.S."/>
            <person name="Catta-Preta C.M."/>
            <person name="Silva R."/>
            <person name="Klein C.C."/>
            <person name="de Almeida L.G."/>
            <person name="de Lima Cunha O."/>
            <person name="Ciapina L.P."/>
            <person name="Brocchi M."/>
            <person name="Colabardini A.C."/>
            <person name="de Araujo Lima B."/>
            <person name="Machado C.R."/>
            <person name="de Almeida Soares C.M."/>
            <person name="Probst C.M."/>
            <person name="de Menezes C.B."/>
            <person name="Thompson C.E."/>
            <person name="Bartholomeu D.C."/>
            <person name="Gradia D.F."/>
            <person name="Pavoni D.P."/>
            <person name="Grisard E.C."/>
            <person name="Fantinatti-Garboggini F."/>
            <person name="Marchini F.K."/>
            <person name="Rodrigues-Luiz G.F."/>
            <person name="Wagner G."/>
            <person name="Goldman G.H."/>
            <person name="Fietto J.L."/>
            <person name="Elias M.C."/>
            <person name="Goldman M.H."/>
            <person name="Sagot M.F."/>
            <person name="Pereira M."/>
            <person name="Stoco P.H."/>
            <person name="de Mendonca-Neto R.P."/>
            <person name="Teixeira S.M."/>
            <person name="Maciel T.E."/>
            <person name="de Oliveira Mendes T.A."/>
            <person name="Urmenyi T.P."/>
            <person name="de Souza W."/>
            <person name="Schenkman S."/>
            <person name="de Vasconcelos A.T."/>
        </authorList>
    </citation>
    <scope>NUCLEOTIDE SEQUENCE [LARGE SCALE GENOMIC DNA]</scope>
</reference>
<keyword evidence="3" id="KW-1185">Reference proteome</keyword>
<proteinExistence type="predicted"/>
<sequence length="595" mass="65476">MQRVWEQLYGMQVLRLDGQEKFPQFTPTDATPEPTKETPAKQSKKKKKKVETTTPASPLSGTSIIVATLQGFLATDKRSAIWKHVYAFVTALLPSSDAPAPEEAYALLAALRQDAPQTGGSAMYERLMHHRWDCLGHCRLALVLALAAAPQTADPAATALLHHPLLQFINTTAAAAPTAAAQAPVAKPPAQGSGGTATVLYHTLEGKDRLLFLFALIKNLQKGKGLVVHVATKEMCYFLYNVVFYFLYHSPNGSPGSATSNDYGLPSYVRLLSDFEGEGSFSFSVKAEADKQRLVREFDGIIDAFHAGGEGDAKRRKKEVSAVLISCHALVPARGSIFVQYDCIPNIDKFNAFVCQQLSALPAAADRTPASAGQELCYAVRKRGRSTSPTPPPRSQDATAEKQKKEGAAPASGAHYPFIFLLTRPHETQPLLELLRAAPCSTMVTYKPLSSPPSLKGQFFFLGEDVVEANKHVFLLHNAAFSAYRNLMRVYCTLPPYQQLYTTLVQGGTPRAAAELSEKELVAQYQKHYRKFDWVKKIAEEFGFTEMPLLDLRLKKNEFRPMEDLFGAAQKAARIASQKYNAFAKEHIHPEVDSD</sequence>
<feature type="region of interest" description="Disordered" evidence="1">
    <location>
        <begin position="381"/>
        <end position="411"/>
    </location>
</feature>
<comment type="caution">
    <text evidence="2">The sequence shown here is derived from an EMBL/GenBank/DDBJ whole genome shotgun (WGS) entry which is preliminary data.</text>
</comment>
<dbReference type="EMBL" id="ATMH01009262">
    <property type="protein sequence ID" value="EPY19859.1"/>
    <property type="molecule type" value="Genomic_DNA"/>
</dbReference>
<dbReference type="AlphaFoldDB" id="S9TTE9"/>
<dbReference type="Proteomes" id="UP000015354">
    <property type="component" value="Unassembled WGS sequence"/>
</dbReference>
<accession>S9TTE9</accession>